<dbReference type="EMBL" id="SRLA01000001">
    <property type="protein sequence ID" value="TGE10125.1"/>
    <property type="molecule type" value="Genomic_DNA"/>
</dbReference>
<gene>
    <name evidence="2" type="ORF">EU556_04695</name>
</gene>
<evidence type="ECO:0000313" key="2">
    <source>
        <dbReference type="EMBL" id="TGE10125.1"/>
    </source>
</evidence>
<accession>A0A4Z0PBV9</accession>
<dbReference type="Proteomes" id="UP000298337">
    <property type="component" value="Unassembled WGS sequence"/>
</dbReference>
<keyword evidence="1" id="KW-0472">Membrane</keyword>
<dbReference type="OrthoDB" id="883353at2"/>
<reference evidence="2 3" key="1">
    <citation type="submission" date="2019-04" db="EMBL/GenBank/DDBJ databases">
        <authorList>
            <person name="Feng G."/>
            <person name="Zhang J."/>
            <person name="Zhu H."/>
        </authorList>
    </citation>
    <scope>NUCLEOTIDE SEQUENCE [LARGE SCALE GENOMIC DNA]</scope>
    <source>
        <strain evidence="2 3">92R-1</strain>
    </source>
</reference>
<feature type="transmembrane region" description="Helical" evidence="1">
    <location>
        <begin position="12"/>
        <end position="29"/>
    </location>
</feature>
<evidence type="ECO:0000313" key="3">
    <source>
        <dbReference type="Proteomes" id="UP000298337"/>
    </source>
</evidence>
<dbReference type="RefSeq" id="WP_135431507.1">
    <property type="nucleotide sequence ID" value="NZ_SRLA01000001.1"/>
</dbReference>
<comment type="caution">
    <text evidence="2">The sequence shown here is derived from an EMBL/GenBank/DDBJ whole genome shotgun (WGS) entry which is preliminary data.</text>
</comment>
<organism evidence="2 3">
    <name type="scientific">Hymenobacter fodinae</name>
    <dbReference type="NCBI Taxonomy" id="2510796"/>
    <lineage>
        <taxon>Bacteria</taxon>
        <taxon>Pseudomonadati</taxon>
        <taxon>Bacteroidota</taxon>
        <taxon>Cytophagia</taxon>
        <taxon>Cytophagales</taxon>
        <taxon>Hymenobacteraceae</taxon>
        <taxon>Hymenobacter</taxon>
    </lineage>
</organism>
<name>A0A4Z0PBV9_9BACT</name>
<keyword evidence="1" id="KW-0812">Transmembrane</keyword>
<keyword evidence="3" id="KW-1185">Reference proteome</keyword>
<evidence type="ECO:0000256" key="1">
    <source>
        <dbReference type="SAM" id="Phobius"/>
    </source>
</evidence>
<protein>
    <submittedName>
        <fullName evidence="2">Uncharacterized protein</fullName>
    </submittedName>
</protein>
<proteinExistence type="predicted"/>
<sequence>MTNPTADTWRVWLGAVTLFVLFSGMYLWVTYGERPENHSCANRIGQLDTLDQQAYRVVQELLGQSNAQPEAESVTTFYVGKMLTETMRQPSLANPRPPQTPALDEATLLELHTKYQVLRAEDLPYMRQQTTRSANFRLRPQWVPSYSIMPADTASALYKKYGADWFSLPVLQKRYPITHLFSLSKPLLSCDGQTAIVEIDYRCGGKCGLERIWVLQRRNGKWYKAKELGHTIY</sequence>
<dbReference type="AlphaFoldDB" id="A0A4Z0PBV9"/>
<keyword evidence="1" id="KW-1133">Transmembrane helix</keyword>